<protein>
    <submittedName>
        <fullName evidence="1">Uncharacterized protein</fullName>
    </submittedName>
</protein>
<dbReference type="EMBL" id="FRAC01000006">
    <property type="protein sequence ID" value="SHJ48244.1"/>
    <property type="molecule type" value="Genomic_DNA"/>
</dbReference>
<name>A0A1M6JNJ6_9FIRM</name>
<organism evidence="1 2">
    <name type="scientific">Anaerocolumna jejuensis DSM 15929</name>
    <dbReference type="NCBI Taxonomy" id="1121322"/>
    <lineage>
        <taxon>Bacteria</taxon>
        <taxon>Bacillati</taxon>
        <taxon>Bacillota</taxon>
        <taxon>Clostridia</taxon>
        <taxon>Lachnospirales</taxon>
        <taxon>Lachnospiraceae</taxon>
        <taxon>Anaerocolumna</taxon>
    </lineage>
</organism>
<keyword evidence="2" id="KW-1185">Reference proteome</keyword>
<evidence type="ECO:0000313" key="2">
    <source>
        <dbReference type="Proteomes" id="UP000184386"/>
    </source>
</evidence>
<reference evidence="1 2" key="1">
    <citation type="submission" date="2016-11" db="EMBL/GenBank/DDBJ databases">
        <authorList>
            <person name="Jaros S."/>
            <person name="Januszkiewicz K."/>
            <person name="Wedrychowicz H."/>
        </authorList>
    </citation>
    <scope>NUCLEOTIDE SEQUENCE [LARGE SCALE GENOMIC DNA]</scope>
    <source>
        <strain evidence="1 2">DSM 15929</strain>
    </source>
</reference>
<sequence>MNPSFQGNMPVVKFVPEGGIRGYEKSALFLFLNVTAWIQTAEMTCNAFQTELTSHTKANNLFEMMSLAVDRLSRPCPFLRTKAII</sequence>
<gene>
    <name evidence="1" type="ORF">SAMN02745136_00146</name>
</gene>
<accession>A0A1M6JNJ6</accession>
<evidence type="ECO:0000313" key="1">
    <source>
        <dbReference type="EMBL" id="SHJ48244.1"/>
    </source>
</evidence>
<proteinExistence type="predicted"/>
<dbReference type="Proteomes" id="UP000184386">
    <property type="component" value="Unassembled WGS sequence"/>
</dbReference>
<dbReference type="AlphaFoldDB" id="A0A1M6JNJ6"/>